<dbReference type="Proteomes" id="UP001195914">
    <property type="component" value="Unassembled WGS sequence"/>
</dbReference>
<comment type="caution">
    <text evidence="1">The sequence shown here is derived from an EMBL/GenBank/DDBJ whole genome shotgun (WGS) entry which is preliminary data.</text>
</comment>
<evidence type="ECO:0000313" key="1">
    <source>
        <dbReference type="EMBL" id="KAK1940267.1"/>
    </source>
</evidence>
<gene>
    <name evidence="1" type="ORF">X943_001028</name>
</gene>
<organism evidence="1 2">
    <name type="scientific">Babesia divergens</name>
    <dbReference type="NCBI Taxonomy" id="32595"/>
    <lineage>
        <taxon>Eukaryota</taxon>
        <taxon>Sar</taxon>
        <taxon>Alveolata</taxon>
        <taxon>Apicomplexa</taxon>
        <taxon>Aconoidasida</taxon>
        <taxon>Piroplasmida</taxon>
        <taxon>Babesiidae</taxon>
        <taxon>Babesia</taxon>
    </lineage>
</organism>
<dbReference type="EMBL" id="JAHBMH010000003">
    <property type="protein sequence ID" value="KAK1940267.1"/>
    <property type="molecule type" value="Genomic_DNA"/>
</dbReference>
<dbReference type="AlphaFoldDB" id="A0AAD9LLR8"/>
<reference evidence="1" key="1">
    <citation type="journal article" date="2014" name="Nucleic Acids Res.">
        <title>The evolutionary dynamics of variant antigen genes in Babesia reveal a history of genomic innovation underlying host-parasite interaction.</title>
        <authorList>
            <person name="Jackson A.P."/>
            <person name="Otto T.D."/>
            <person name="Darby A."/>
            <person name="Ramaprasad A."/>
            <person name="Xia D."/>
            <person name="Echaide I.E."/>
            <person name="Farber M."/>
            <person name="Gahlot S."/>
            <person name="Gamble J."/>
            <person name="Gupta D."/>
            <person name="Gupta Y."/>
            <person name="Jackson L."/>
            <person name="Malandrin L."/>
            <person name="Malas T.B."/>
            <person name="Moussa E."/>
            <person name="Nair M."/>
            <person name="Reid A.J."/>
            <person name="Sanders M."/>
            <person name="Sharma J."/>
            <person name="Tracey A."/>
            <person name="Quail M.A."/>
            <person name="Weir W."/>
            <person name="Wastling J.M."/>
            <person name="Hall N."/>
            <person name="Willadsen P."/>
            <person name="Lingelbach K."/>
            <person name="Shiels B."/>
            <person name="Tait A."/>
            <person name="Berriman M."/>
            <person name="Allred D.R."/>
            <person name="Pain A."/>
        </authorList>
    </citation>
    <scope>NUCLEOTIDE SEQUENCE</scope>
    <source>
        <strain evidence="1">1802A</strain>
    </source>
</reference>
<keyword evidence="2" id="KW-1185">Reference proteome</keyword>
<proteinExistence type="predicted"/>
<protein>
    <submittedName>
        <fullName evidence="1">Uncharacterized protein</fullName>
    </submittedName>
</protein>
<evidence type="ECO:0000313" key="2">
    <source>
        <dbReference type="Proteomes" id="UP001195914"/>
    </source>
</evidence>
<sequence>MVSFVEVWSRSLDLWVTAVLKGMRRSRTRALVGLLSVLSHKRGFDAFALALIHCRGDREDSLMCLLLELCIMSRNIDKNVETEVDPGKSGYKNPKETIAAKRHQDDLTTARTLSRSILAAITPLLLHIFLSRRKEVLRSQPLEHCYSAIFKDVDSCLKINAGPVSSAFFLKSTPAYSRVKTRCKLPSSVVSLIHRDSIDRALLTGSIDSVLRQVDLDRSQSATAIVNTVKETTLANADPPDNVSGIQDVLLAICNSFTLVASQNIPCSLYQLYEDLPLSQAAVRSRVENALVYIQRLRSLDLECKFSHIQMLREAAKANTQLCQYLESRLERRRPRPSKRWCHLNMMRRKNREDNIVPECNRKHEVPLVDTELTSVNYTLHDGHVSSIVGKALLFCSENISGFVKLCKDMKYIRSGGFHCTHKRLLLLAASAMLRNGQHESAEERASSIFPPPLMVYYTFMNVIESVCSDVFLPTTATYLHPSREIAVRWITRDISCSAAKDIEENKRAYKGSCISTSNSEMRPSAGKEALNNGSTASPSVEGISGALNVSNCRPNACSMLASRDAVVKSLSSRSGRRIYLSENMALCILGAHATVFKIYFDHLRGALQEMKDEFTLLYRNSHAMHKSPTNVESFDHIVENIVSGRRPLTLADRHRSFNRLMMPYSLNAYTRLVFERFTVRMTSCMYLRAFWLSENHMKLLGRRIRGCDADVYF</sequence>
<name>A0AAD9LLR8_BABDI</name>
<reference evidence="1" key="2">
    <citation type="submission" date="2021-05" db="EMBL/GenBank/DDBJ databases">
        <authorList>
            <person name="Pain A."/>
        </authorList>
    </citation>
    <scope>NUCLEOTIDE SEQUENCE</scope>
    <source>
        <strain evidence="1">1802A</strain>
    </source>
</reference>
<accession>A0AAD9LLR8</accession>